<dbReference type="RefSeq" id="WP_213238165.1">
    <property type="nucleotide sequence ID" value="NZ_JAHBCL010000036.1"/>
</dbReference>
<feature type="transmembrane region" description="Helical" evidence="8">
    <location>
        <begin position="205"/>
        <end position="226"/>
    </location>
</feature>
<feature type="transmembrane region" description="Helical" evidence="8">
    <location>
        <begin position="7"/>
        <end position="24"/>
    </location>
</feature>
<dbReference type="SUPFAM" id="SSF55874">
    <property type="entry name" value="ATPase domain of HSP90 chaperone/DNA topoisomerase II/histidine kinase"/>
    <property type="match status" value="1"/>
</dbReference>
<keyword evidence="8" id="KW-0472">Membrane</keyword>
<dbReference type="Proteomes" id="UP000746471">
    <property type="component" value="Unassembled WGS sequence"/>
</dbReference>
<evidence type="ECO:0000256" key="6">
    <source>
        <dbReference type="ARBA" id="ARBA00022777"/>
    </source>
</evidence>
<evidence type="ECO:0000256" key="8">
    <source>
        <dbReference type="SAM" id="Phobius"/>
    </source>
</evidence>
<dbReference type="InterPro" id="IPR003594">
    <property type="entry name" value="HATPase_dom"/>
</dbReference>
<keyword evidence="8" id="KW-1133">Transmembrane helix</keyword>
<keyword evidence="8" id="KW-0812">Transmembrane</keyword>
<accession>A0ABS5PT03</accession>
<dbReference type="PROSITE" id="PS50109">
    <property type="entry name" value="HIS_KIN"/>
    <property type="match status" value="1"/>
</dbReference>
<dbReference type="PRINTS" id="PR00344">
    <property type="entry name" value="BCTRLSENSOR"/>
</dbReference>
<evidence type="ECO:0000256" key="7">
    <source>
        <dbReference type="ARBA" id="ARBA00023012"/>
    </source>
</evidence>
<dbReference type="Gene3D" id="3.30.565.10">
    <property type="entry name" value="Histidine kinase-like ATPase, C-terminal domain"/>
    <property type="match status" value="1"/>
</dbReference>
<evidence type="ECO:0000313" key="10">
    <source>
        <dbReference type="EMBL" id="MBS7528305.1"/>
    </source>
</evidence>
<dbReference type="PANTHER" id="PTHR45453:SF1">
    <property type="entry name" value="PHOSPHATE REGULON SENSOR PROTEIN PHOR"/>
    <property type="match status" value="1"/>
</dbReference>
<comment type="caution">
    <text evidence="10">The sequence shown here is derived from an EMBL/GenBank/DDBJ whole genome shotgun (WGS) entry which is preliminary data.</text>
</comment>
<name>A0ABS5PT03_9FIRM</name>
<comment type="subcellular location">
    <subcellularLocation>
        <location evidence="2">Membrane</location>
    </subcellularLocation>
</comment>
<feature type="domain" description="Histidine kinase" evidence="9">
    <location>
        <begin position="460"/>
        <end position="671"/>
    </location>
</feature>
<evidence type="ECO:0000256" key="4">
    <source>
        <dbReference type="ARBA" id="ARBA00022553"/>
    </source>
</evidence>
<dbReference type="InterPro" id="IPR004358">
    <property type="entry name" value="Sig_transdc_His_kin-like_C"/>
</dbReference>
<dbReference type="EMBL" id="JAHBCL010000036">
    <property type="protein sequence ID" value="MBS7528305.1"/>
    <property type="molecule type" value="Genomic_DNA"/>
</dbReference>
<organism evidence="10 11">
    <name type="scientific">Fusibacter paucivorans</name>
    <dbReference type="NCBI Taxonomy" id="76009"/>
    <lineage>
        <taxon>Bacteria</taxon>
        <taxon>Bacillati</taxon>
        <taxon>Bacillota</taxon>
        <taxon>Clostridia</taxon>
        <taxon>Eubacteriales</taxon>
        <taxon>Eubacteriales Family XII. Incertae Sedis</taxon>
        <taxon>Fusibacter</taxon>
    </lineage>
</organism>
<evidence type="ECO:0000256" key="3">
    <source>
        <dbReference type="ARBA" id="ARBA00012438"/>
    </source>
</evidence>
<feature type="transmembrane region" description="Helical" evidence="8">
    <location>
        <begin position="273"/>
        <end position="292"/>
    </location>
</feature>
<dbReference type="Gene3D" id="1.10.287.130">
    <property type="match status" value="1"/>
</dbReference>
<proteinExistence type="predicted"/>
<sequence length="674" mass="76594">MKMAKAGILTVATIMMCLSFYFVFDRFSEKEIQSENGILEIHNDIEEDVINVSGKFMIVDGIRSPEAMNAYAGNADDHASGVKWLTYNDIRQYHYPEDAITAYIKIEGDLSGVSGLLIEEIYSAAALFINGKSVASLGNIASDGTAIMAKESRLIRLEQFNGLEPLDSLILIMQISNPEHIGGQLQKFLFIGDYDALFKLWNNRIVLKSIHSVFYCTMGLVLLGLFIRNQKHLFLLTLGIAGILNSYIIITYFEPFINFTPQGNAYIVNSYLQAFPTLITQYLSALSIILYLKKGKVYRHFKRFVPVTLAALILSIAFVILAEQAADLFYIVLLFAVMLLMLYALTLLGKTYLQDEKRGPYLYIAFLTYILSYGLLIGISLSNHSFGLLSQYQILLMTGQFAFYLLMSYFIITDFSRRFYLTEVNENYLEKVVFEKTMQLQDSLKSLEKEDVLRRQLLSDISHDLRSPITVIKGYIELISTGKIEEERKAHYIDIVLKKVNYVSDLVENILYLARIEQGKATKKDIESLDLILNEVIDTYQYQSHHFNCTIPENIQFECDYGQIKRLFVNLIDNAIDYSSDGSTVYIHLKEELTNYRIEIRDEGIGIEADKIDQIFNRFVRADVTRNNETNHFGLGLAIVKSIVTSHGGIIQCESQVGEGTMFTILFPMKGGGK</sequence>
<gene>
    <name evidence="10" type="ORF">KHM83_16570</name>
</gene>
<dbReference type="Pfam" id="PF00512">
    <property type="entry name" value="HisKA"/>
    <property type="match status" value="1"/>
</dbReference>
<dbReference type="CDD" id="cd00082">
    <property type="entry name" value="HisKA"/>
    <property type="match status" value="1"/>
</dbReference>
<evidence type="ECO:0000256" key="5">
    <source>
        <dbReference type="ARBA" id="ARBA00022679"/>
    </source>
</evidence>
<reference evidence="10 11" key="1">
    <citation type="submission" date="2021-05" db="EMBL/GenBank/DDBJ databases">
        <title>Fusibacter ferrireducens sp. nov., an anaerobic, sulfur- and Fe-reducing bacterium isolated from the mangrove sediment.</title>
        <authorList>
            <person name="Qiu D."/>
        </authorList>
    </citation>
    <scope>NUCLEOTIDE SEQUENCE [LARGE SCALE GENOMIC DNA]</scope>
    <source>
        <strain evidence="10 11">DSM 12116</strain>
    </source>
</reference>
<dbReference type="InterPro" id="IPR003661">
    <property type="entry name" value="HisK_dim/P_dom"/>
</dbReference>
<keyword evidence="5" id="KW-0808">Transferase</keyword>
<evidence type="ECO:0000259" key="9">
    <source>
        <dbReference type="PROSITE" id="PS50109"/>
    </source>
</evidence>
<dbReference type="SMART" id="SM00387">
    <property type="entry name" value="HATPase_c"/>
    <property type="match status" value="1"/>
</dbReference>
<dbReference type="InterPro" id="IPR036097">
    <property type="entry name" value="HisK_dim/P_sf"/>
</dbReference>
<dbReference type="EC" id="2.7.13.3" evidence="3"/>
<keyword evidence="6 10" id="KW-0418">Kinase</keyword>
<dbReference type="Pfam" id="PF02518">
    <property type="entry name" value="HATPase_c"/>
    <property type="match status" value="1"/>
</dbReference>
<dbReference type="CDD" id="cd00075">
    <property type="entry name" value="HATPase"/>
    <property type="match status" value="1"/>
</dbReference>
<feature type="transmembrane region" description="Helical" evidence="8">
    <location>
        <begin position="304"/>
        <end position="322"/>
    </location>
</feature>
<evidence type="ECO:0000313" key="11">
    <source>
        <dbReference type="Proteomes" id="UP000746471"/>
    </source>
</evidence>
<feature type="transmembrane region" description="Helical" evidence="8">
    <location>
        <begin position="361"/>
        <end position="382"/>
    </location>
</feature>
<keyword evidence="7" id="KW-0902">Two-component regulatory system</keyword>
<keyword evidence="11" id="KW-1185">Reference proteome</keyword>
<evidence type="ECO:0000256" key="1">
    <source>
        <dbReference type="ARBA" id="ARBA00000085"/>
    </source>
</evidence>
<keyword evidence="4" id="KW-0597">Phosphoprotein</keyword>
<dbReference type="InterPro" id="IPR005467">
    <property type="entry name" value="His_kinase_dom"/>
</dbReference>
<dbReference type="SMART" id="SM00388">
    <property type="entry name" value="HisKA"/>
    <property type="match status" value="1"/>
</dbReference>
<dbReference type="SUPFAM" id="SSF47384">
    <property type="entry name" value="Homodimeric domain of signal transducing histidine kinase"/>
    <property type="match status" value="1"/>
</dbReference>
<feature type="transmembrane region" description="Helical" evidence="8">
    <location>
        <begin position="233"/>
        <end position="253"/>
    </location>
</feature>
<dbReference type="PANTHER" id="PTHR45453">
    <property type="entry name" value="PHOSPHATE REGULON SENSOR PROTEIN PHOR"/>
    <property type="match status" value="1"/>
</dbReference>
<feature type="transmembrane region" description="Helical" evidence="8">
    <location>
        <begin position="328"/>
        <end position="349"/>
    </location>
</feature>
<comment type="catalytic activity">
    <reaction evidence="1">
        <text>ATP + protein L-histidine = ADP + protein N-phospho-L-histidine.</text>
        <dbReference type="EC" id="2.7.13.3"/>
    </reaction>
</comment>
<feature type="transmembrane region" description="Helical" evidence="8">
    <location>
        <begin position="394"/>
        <end position="412"/>
    </location>
</feature>
<evidence type="ECO:0000256" key="2">
    <source>
        <dbReference type="ARBA" id="ARBA00004370"/>
    </source>
</evidence>
<protein>
    <recommendedName>
        <fullName evidence="3">histidine kinase</fullName>
        <ecNumber evidence="3">2.7.13.3</ecNumber>
    </recommendedName>
</protein>
<dbReference type="InterPro" id="IPR050351">
    <property type="entry name" value="BphY/WalK/GraS-like"/>
</dbReference>
<dbReference type="InterPro" id="IPR036890">
    <property type="entry name" value="HATPase_C_sf"/>
</dbReference>
<dbReference type="GO" id="GO:0016301">
    <property type="term" value="F:kinase activity"/>
    <property type="evidence" value="ECO:0007669"/>
    <property type="project" value="UniProtKB-KW"/>
</dbReference>